<evidence type="ECO:0000313" key="8">
    <source>
        <dbReference type="EMBL" id="MEJ2869574.1"/>
    </source>
</evidence>
<dbReference type="NCBIfam" id="NF002886">
    <property type="entry name" value="PRK03355.1"/>
    <property type="match status" value="1"/>
</dbReference>
<dbReference type="InterPro" id="IPR041728">
    <property type="entry name" value="GPAT/DHAPAT_LPLAT"/>
</dbReference>
<evidence type="ECO:0000313" key="9">
    <source>
        <dbReference type="Proteomes" id="UP001385809"/>
    </source>
</evidence>
<keyword evidence="9" id="KW-1185">Reference proteome</keyword>
<dbReference type="Proteomes" id="UP001385809">
    <property type="component" value="Unassembled WGS sequence"/>
</dbReference>
<keyword evidence="3 8" id="KW-0808">Transferase</keyword>
<dbReference type="EC" id="2.3.1.15" evidence="8"/>
<evidence type="ECO:0000256" key="6">
    <source>
        <dbReference type="SAM" id="MobiDB-lite"/>
    </source>
</evidence>
<evidence type="ECO:0000256" key="3">
    <source>
        <dbReference type="ARBA" id="ARBA00022679"/>
    </source>
</evidence>
<dbReference type="InterPro" id="IPR002123">
    <property type="entry name" value="Plipid/glycerol_acylTrfase"/>
</dbReference>
<dbReference type="PANTHER" id="PTHR12563">
    <property type="entry name" value="GLYCEROL-3-PHOSPHATE ACYLTRANSFERASE"/>
    <property type="match status" value="1"/>
</dbReference>
<protein>
    <submittedName>
        <fullName evidence="8">Glycerol-3-phosphate 1-O-acyltransferase</fullName>
        <ecNumber evidence="8">2.3.1.15</ecNumber>
    </submittedName>
</protein>
<dbReference type="InterPro" id="IPR045520">
    <property type="entry name" value="GPAT/DHAPAT_C"/>
</dbReference>
<dbReference type="EMBL" id="JBBEGN010000008">
    <property type="protein sequence ID" value="MEJ2869574.1"/>
    <property type="molecule type" value="Genomic_DNA"/>
</dbReference>
<evidence type="ECO:0000256" key="2">
    <source>
        <dbReference type="ARBA" id="ARBA00007937"/>
    </source>
</evidence>
<evidence type="ECO:0000256" key="1">
    <source>
        <dbReference type="ARBA" id="ARBA00004184"/>
    </source>
</evidence>
<dbReference type="Pfam" id="PF01553">
    <property type="entry name" value="Acyltransferase"/>
    <property type="match status" value="1"/>
</dbReference>
<dbReference type="RefSeq" id="WP_337696149.1">
    <property type="nucleotide sequence ID" value="NZ_JBBEGN010000008.1"/>
</dbReference>
<feature type="domain" description="Phospholipid/glycerol acyltransferase" evidence="7">
    <location>
        <begin position="288"/>
        <end position="415"/>
    </location>
</feature>
<gene>
    <name evidence="8" type="ORF">WCD74_17495</name>
</gene>
<dbReference type="SUPFAM" id="SSF69593">
    <property type="entry name" value="Glycerol-3-phosphate (1)-acyltransferase"/>
    <property type="match status" value="1"/>
</dbReference>
<dbReference type="SMART" id="SM00563">
    <property type="entry name" value="PlsC"/>
    <property type="match status" value="1"/>
</dbReference>
<keyword evidence="4" id="KW-0472">Membrane</keyword>
<dbReference type="PANTHER" id="PTHR12563:SF17">
    <property type="entry name" value="DIHYDROXYACETONE PHOSPHATE ACYLTRANSFERASE"/>
    <property type="match status" value="1"/>
</dbReference>
<accession>A0ABU8MQI0</accession>
<sequence length="832" mass="91953">MGADPASAADPRPEDAPGPDAPVGRPVPATPLGALPESGDRALVVLVDAPSVLERRLIDRWLGTNGPTNGRSVETVPAGGEQLAARLTHGDNPLLVPVRLVWELGGPEPTKPLLRVLDAVTRRSKLRDRARAAVAQQERTDRQRHRVVVGRPATVRELLVRHRRERMSTETQDFVRFVSQQANLALDRAERTVLGNRSKVPREVSDQIVGGAHFAREVRRLAEETGQPETAVAEEAEKHLQGLVAAMDPTAVDMFSGVLRPMHERAWEVHADTSGLEPLRELNAEHALVFLPSHRSYTDPFVLAEVLRENDFPRNHVLGGNNLRIWGLEALARRSGIIFIRRSFGNDSIYKAMVREYFSWLAAKRFNLEWYMEGGRTRTGKLRPPKYGLLSDVAYAVETRRASDVYLVPVSITHDQLQEVHQMAAEQTGATKTPEGLRWLAGYARAQRRRVGSLHVAFGEPLSLRQALSTAGDPALERHPDLVADDAGDSPARRLALQKTAFEVFVRINRVTPVTPIALAALTLLGVRDRALTLSQVRRVVEPVLDYVEARKLPHTGIGSLRTNGGVAEALLSLRQEQVVTAYTEGTEPVFSIEPGHHIVAAFYRNSAIHHFVNRAIVELAVLEVDDADDGREALAAGFTHALALRDLLKYEFFFPDKETFRAELADELTLIDPDWTEVGRPVARTKEILLASQFLCAHRVLRSFVDAMWVVAERLAAWDVATPVEESELFDDCSAVGRQLLLQGRLHGPEALSRELFSSALRLAGNRGLVALPGSSDDDGERESAPSQDDLAALATQRRAFADEIRAVVGRVVRIDETDARNRQESTGVRP</sequence>
<comment type="similarity">
    <text evidence="2">Belongs to the GPAT/DAPAT family.</text>
</comment>
<dbReference type="Pfam" id="PF19277">
    <property type="entry name" value="GPAT_C"/>
    <property type="match status" value="1"/>
</dbReference>
<dbReference type="InterPro" id="IPR022284">
    <property type="entry name" value="GPAT/DHAPAT"/>
</dbReference>
<evidence type="ECO:0000259" key="7">
    <source>
        <dbReference type="SMART" id="SM00563"/>
    </source>
</evidence>
<dbReference type="CDD" id="cd07993">
    <property type="entry name" value="LPLAT_DHAPAT-like"/>
    <property type="match status" value="1"/>
</dbReference>
<comment type="caution">
    <text evidence="8">The sequence shown here is derived from an EMBL/GenBank/DDBJ whole genome shotgun (WGS) entry which is preliminary data.</text>
</comment>
<evidence type="ECO:0000256" key="5">
    <source>
        <dbReference type="ARBA" id="ARBA00023315"/>
    </source>
</evidence>
<comment type="subcellular location">
    <subcellularLocation>
        <location evidence="1">Endomembrane system</location>
        <topology evidence="1">Peripheral membrane protein</topology>
    </subcellularLocation>
</comment>
<reference evidence="8 9" key="1">
    <citation type="submission" date="2024-03" db="EMBL/GenBank/DDBJ databases">
        <title>Actinomycetospora sp. OC33-EN08, a novel actinomycete isolated from wild orchid (Aerides multiflora).</title>
        <authorList>
            <person name="Suriyachadkun C."/>
        </authorList>
    </citation>
    <scope>NUCLEOTIDE SEQUENCE [LARGE SCALE GENOMIC DNA]</scope>
    <source>
        <strain evidence="8 9">OC33-EN08</strain>
    </source>
</reference>
<keyword evidence="5 8" id="KW-0012">Acyltransferase</keyword>
<evidence type="ECO:0000256" key="4">
    <source>
        <dbReference type="ARBA" id="ARBA00023136"/>
    </source>
</evidence>
<feature type="region of interest" description="Disordered" evidence="6">
    <location>
        <begin position="1"/>
        <end position="36"/>
    </location>
</feature>
<proteinExistence type="inferred from homology"/>
<organism evidence="8 9">
    <name type="scientific">Actinomycetospora aurantiaca</name>
    <dbReference type="NCBI Taxonomy" id="3129233"/>
    <lineage>
        <taxon>Bacteria</taxon>
        <taxon>Bacillati</taxon>
        <taxon>Actinomycetota</taxon>
        <taxon>Actinomycetes</taxon>
        <taxon>Pseudonocardiales</taxon>
        <taxon>Pseudonocardiaceae</taxon>
        <taxon>Actinomycetospora</taxon>
    </lineage>
</organism>
<name>A0ABU8MQI0_9PSEU</name>
<dbReference type="GO" id="GO:0004366">
    <property type="term" value="F:glycerol-3-phosphate O-acyltransferase activity"/>
    <property type="evidence" value="ECO:0007669"/>
    <property type="project" value="UniProtKB-EC"/>
</dbReference>